<evidence type="ECO:0000256" key="5">
    <source>
        <dbReference type="SAM" id="Coils"/>
    </source>
</evidence>
<dbReference type="SUPFAM" id="SSF57850">
    <property type="entry name" value="RING/U-box"/>
    <property type="match status" value="1"/>
</dbReference>
<dbReference type="PROSITE" id="PS00518">
    <property type="entry name" value="ZF_RING_1"/>
    <property type="match status" value="1"/>
</dbReference>
<dbReference type="SMART" id="SM00184">
    <property type="entry name" value="RING"/>
    <property type="match status" value="1"/>
</dbReference>
<evidence type="ECO:0000313" key="8">
    <source>
        <dbReference type="EMBL" id="EGT49857.1"/>
    </source>
</evidence>
<feature type="domain" description="RING-type" evidence="7">
    <location>
        <begin position="141"/>
        <end position="180"/>
    </location>
</feature>
<feature type="compositionally biased region" description="Basic and acidic residues" evidence="6">
    <location>
        <begin position="8"/>
        <end position="22"/>
    </location>
</feature>
<dbReference type="Pfam" id="PF13445">
    <property type="entry name" value="zf-RING_UBOX"/>
    <property type="match status" value="1"/>
</dbReference>
<dbReference type="OrthoDB" id="264917at2759"/>
<dbReference type="PROSITE" id="PS50089">
    <property type="entry name" value="ZF_RING_2"/>
    <property type="match status" value="1"/>
</dbReference>
<dbReference type="PANTHER" id="PTHR23041:SF78">
    <property type="entry name" value="E3 UBIQUITIN-PROTEIN LIGASE RNF4"/>
    <property type="match status" value="1"/>
</dbReference>
<protein>
    <recommendedName>
        <fullName evidence="7">RING-type domain-containing protein</fullName>
    </recommendedName>
</protein>
<evidence type="ECO:0000256" key="4">
    <source>
        <dbReference type="PROSITE-ProRule" id="PRU00175"/>
    </source>
</evidence>
<name>G0N1A0_CAEBE</name>
<dbReference type="EMBL" id="GL379826">
    <property type="protein sequence ID" value="EGT49857.1"/>
    <property type="molecule type" value="Genomic_DNA"/>
</dbReference>
<evidence type="ECO:0000256" key="3">
    <source>
        <dbReference type="ARBA" id="ARBA00022833"/>
    </source>
</evidence>
<keyword evidence="5" id="KW-0175">Coiled coil</keyword>
<dbReference type="HOGENOM" id="CLU_1327419_0_0_1"/>
<accession>G0N1A0</accession>
<dbReference type="Proteomes" id="UP000008068">
    <property type="component" value="Unassembled WGS sequence"/>
</dbReference>
<proteinExistence type="predicted"/>
<reference evidence="9" key="1">
    <citation type="submission" date="2011-07" db="EMBL/GenBank/DDBJ databases">
        <authorList>
            <consortium name="Caenorhabditis brenneri Sequencing and Analysis Consortium"/>
            <person name="Wilson R.K."/>
        </authorList>
    </citation>
    <scope>NUCLEOTIDE SEQUENCE [LARGE SCALE GENOMIC DNA]</scope>
    <source>
        <strain evidence="9">PB2801</strain>
    </source>
</reference>
<keyword evidence="1" id="KW-0479">Metal-binding</keyword>
<dbReference type="Gene3D" id="3.30.40.10">
    <property type="entry name" value="Zinc/RING finger domain, C3HC4 (zinc finger)"/>
    <property type="match status" value="1"/>
</dbReference>
<organism evidence="9">
    <name type="scientific">Caenorhabditis brenneri</name>
    <name type="common">Nematode worm</name>
    <dbReference type="NCBI Taxonomy" id="135651"/>
    <lineage>
        <taxon>Eukaryota</taxon>
        <taxon>Metazoa</taxon>
        <taxon>Ecdysozoa</taxon>
        <taxon>Nematoda</taxon>
        <taxon>Chromadorea</taxon>
        <taxon>Rhabditida</taxon>
        <taxon>Rhabditina</taxon>
        <taxon>Rhabditomorpha</taxon>
        <taxon>Rhabditoidea</taxon>
        <taxon>Rhabditidae</taxon>
        <taxon>Peloderinae</taxon>
        <taxon>Caenorhabditis</taxon>
    </lineage>
</organism>
<feature type="coiled-coil region" evidence="5">
    <location>
        <begin position="33"/>
        <end position="60"/>
    </location>
</feature>
<dbReference type="GO" id="GO:0008270">
    <property type="term" value="F:zinc ion binding"/>
    <property type="evidence" value="ECO:0007669"/>
    <property type="project" value="UniProtKB-KW"/>
</dbReference>
<feature type="region of interest" description="Disordered" evidence="6">
    <location>
        <begin position="1"/>
        <end position="22"/>
    </location>
</feature>
<keyword evidence="2 4" id="KW-0863">Zinc-finger</keyword>
<dbReference type="InterPro" id="IPR001841">
    <property type="entry name" value="Znf_RING"/>
</dbReference>
<keyword evidence="3" id="KW-0862">Zinc</keyword>
<gene>
    <name evidence="8" type="ORF">CAEBREN_17632</name>
</gene>
<evidence type="ECO:0000256" key="2">
    <source>
        <dbReference type="ARBA" id="ARBA00022771"/>
    </source>
</evidence>
<dbReference type="PANTHER" id="PTHR23041">
    <property type="entry name" value="RING FINGER DOMAIN-CONTAINING"/>
    <property type="match status" value="1"/>
</dbReference>
<dbReference type="InterPro" id="IPR027370">
    <property type="entry name" value="Znf-RING_euk"/>
</dbReference>
<dbReference type="AlphaFoldDB" id="G0N1A0"/>
<evidence type="ECO:0000313" key="9">
    <source>
        <dbReference type="Proteomes" id="UP000008068"/>
    </source>
</evidence>
<dbReference type="InterPro" id="IPR017907">
    <property type="entry name" value="Znf_RING_CS"/>
</dbReference>
<evidence type="ECO:0000256" key="1">
    <source>
        <dbReference type="ARBA" id="ARBA00022723"/>
    </source>
</evidence>
<evidence type="ECO:0000256" key="6">
    <source>
        <dbReference type="SAM" id="MobiDB-lite"/>
    </source>
</evidence>
<dbReference type="InterPro" id="IPR013083">
    <property type="entry name" value="Znf_RING/FYVE/PHD"/>
</dbReference>
<keyword evidence="9" id="KW-1185">Reference proteome</keyword>
<dbReference type="InParanoid" id="G0N1A0"/>
<dbReference type="InterPro" id="IPR047134">
    <property type="entry name" value="RNF4"/>
</dbReference>
<sequence>MYNQRQGARQEEDRISVFEEPPRRPPGIVCSPMVELEIRLEESERRFRHVELSRAEAEARANFFSHTCRKQVDEIHKLEETNKLMLASIKKRSSNEDALYRQLAKKDEEIAAKDAEIAAKEAELGRQIAAIREAFVEVGRCPACWEHMEAPQVTAGCGHTFCQDCMAKCRAEELPCPVCRGVVRRPVRNFGLADLLGRLAGVLARRW</sequence>
<evidence type="ECO:0000259" key="7">
    <source>
        <dbReference type="PROSITE" id="PS50089"/>
    </source>
</evidence>